<feature type="transmembrane region" description="Helical" evidence="6">
    <location>
        <begin position="501"/>
        <end position="522"/>
    </location>
</feature>
<dbReference type="Pfam" id="PF06963">
    <property type="entry name" value="FPN1"/>
    <property type="match status" value="2"/>
</dbReference>
<keyword evidence="9" id="KW-1185">Reference proteome</keyword>
<feature type="transmembrane region" description="Helical" evidence="6">
    <location>
        <begin position="430"/>
        <end position="450"/>
    </location>
</feature>
<evidence type="ECO:0000256" key="6">
    <source>
        <dbReference type="RuleBase" id="RU365065"/>
    </source>
</evidence>
<feature type="region of interest" description="Disordered" evidence="7">
    <location>
        <begin position="399"/>
        <end position="422"/>
    </location>
</feature>
<feature type="transmembrane region" description="Helical" evidence="6">
    <location>
        <begin position="141"/>
        <end position="160"/>
    </location>
</feature>
<proteinExistence type="inferred from homology"/>
<evidence type="ECO:0000256" key="5">
    <source>
        <dbReference type="ARBA" id="ARBA00023136"/>
    </source>
</evidence>
<dbReference type="GO" id="GO:0005381">
    <property type="term" value="F:iron ion transmembrane transporter activity"/>
    <property type="evidence" value="ECO:0007669"/>
    <property type="project" value="UniProtKB-UniRule"/>
</dbReference>
<comment type="similarity">
    <text evidence="6">Belongs to the ferroportin (FP) (TC 2.A.100) family. SLC40A subfamily.</text>
</comment>
<feature type="compositionally biased region" description="Polar residues" evidence="7">
    <location>
        <begin position="401"/>
        <end position="410"/>
    </location>
</feature>
<evidence type="ECO:0000256" key="3">
    <source>
        <dbReference type="ARBA" id="ARBA00022692"/>
    </source>
</evidence>
<feature type="transmembrane region" description="Helical" evidence="6">
    <location>
        <begin position="543"/>
        <end position="564"/>
    </location>
</feature>
<dbReference type="InterPro" id="IPR009716">
    <property type="entry name" value="Ferroportin-1"/>
</dbReference>
<dbReference type="OrthoDB" id="648861at2759"/>
<feature type="transmembrane region" description="Helical" evidence="6">
    <location>
        <begin position="570"/>
        <end position="591"/>
    </location>
</feature>
<name>A0A8H6FV78_9LECA</name>
<organism evidence="8 9">
    <name type="scientific">Letharia columbiana</name>
    <dbReference type="NCBI Taxonomy" id="112416"/>
    <lineage>
        <taxon>Eukaryota</taxon>
        <taxon>Fungi</taxon>
        <taxon>Dikarya</taxon>
        <taxon>Ascomycota</taxon>
        <taxon>Pezizomycotina</taxon>
        <taxon>Lecanoromycetes</taxon>
        <taxon>OSLEUM clade</taxon>
        <taxon>Lecanoromycetidae</taxon>
        <taxon>Lecanorales</taxon>
        <taxon>Lecanorineae</taxon>
        <taxon>Parmeliaceae</taxon>
        <taxon>Letharia</taxon>
    </lineage>
</organism>
<dbReference type="EMBL" id="JACCJC010000025">
    <property type="protein sequence ID" value="KAF6235419.1"/>
    <property type="molecule type" value="Genomic_DNA"/>
</dbReference>
<feature type="transmembrane region" description="Helical" evidence="6">
    <location>
        <begin position="82"/>
        <end position="100"/>
    </location>
</feature>
<protein>
    <recommendedName>
        <fullName evidence="6">Solute carrier family 40 member</fullName>
    </recommendedName>
</protein>
<sequence>MLGQAHETVALPWVSSAMPMMEHHESHKSEERHDAHFDSLTKRQAYCLFASHILSMWNSRMYEFGVILFIQASFPGNLTASSINGIAETVCVLLFASALGRWVDCTPSRLRVLLITIVINRISILLSCITWFVILSFSYPVPKQVFFAMALILGMVEKLSRGTNLLSMERDWVPTLANVSIDAKHPATYDLTHLNTTMRRIDMLCKLIAPLAISTFVFTVESERVAVVVLAAMSTLSLGPECWGVKEVWDHNSRLRARKGRVEDTATGSNQDQPMQLCYTKTPSARLAPDLFGKVALQVMGSIRTYVADLGYYFSTSVWIPSLCAAVPHASVLTFSGTMLTYLLNAGYSLNTITGARAIGAVFEIGSTFIFPWAVGILSTPKHATCWYNVGDYHEVEQREPSSISDTSLGDTDENHEQCGQSGPITEHSVIRVGSWALGGLVLSLVSIPAPPMVFSSSVEDQCQLNYSQIPVVLSLFFLDASLHTSITSTSSPHQSPITPYPLNTIILISSISISLLCRWLYDLCATQLTQTLVPATKRSSFGGTEMSIVSLVSLGHWIAAAVWHTQSDFKWLALGSFAVVAIGVLAYYCWQGWWRRRRRASGERIGEELGTNSVL</sequence>
<dbReference type="GO" id="GO:0016020">
    <property type="term" value="C:membrane"/>
    <property type="evidence" value="ECO:0007669"/>
    <property type="project" value="UniProtKB-SubCell"/>
</dbReference>
<accession>A0A8H6FV78</accession>
<evidence type="ECO:0000256" key="7">
    <source>
        <dbReference type="SAM" id="MobiDB-lite"/>
    </source>
</evidence>
<gene>
    <name evidence="8" type="ORF">HO173_006615</name>
</gene>
<feature type="transmembrane region" description="Helical" evidence="6">
    <location>
        <begin position="112"/>
        <end position="135"/>
    </location>
</feature>
<dbReference type="PANTHER" id="PTHR11660:SF57">
    <property type="entry name" value="SOLUTE CARRIER FAMILY 40 MEMBER"/>
    <property type="match status" value="1"/>
</dbReference>
<keyword evidence="4 6" id="KW-1133">Transmembrane helix</keyword>
<evidence type="ECO:0000313" key="8">
    <source>
        <dbReference type="EMBL" id="KAF6235419.1"/>
    </source>
</evidence>
<keyword evidence="3 6" id="KW-0812">Transmembrane</keyword>
<comment type="caution">
    <text evidence="8">The sequence shown here is derived from an EMBL/GenBank/DDBJ whole genome shotgun (WGS) entry which is preliminary data.</text>
</comment>
<comment type="function">
    <text evidence="6">May be involved in iron transport and iron homeostasis.</text>
</comment>
<evidence type="ECO:0000256" key="4">
    <source>
        <dbReference type="ARBA" id="ARBA00022989"/>
    </source>
</evidence>
<evidence type="ECO:0000256" key="2">
    <source>
        <dbReference type="ARBA" id="ARBA00022448"/>
    </source>
</evidence>
<dbReference type="RefSeq" id="XP_037164790.1">
    <property type="nucleotide sequence ID" value="XM_037308524.1"/>
</dbReference>
<dbReference type="GeneID" id="59288276"/>
<reference evidence="8 9" key="1">
    <citation type="journal article" date="2020" name="Genomics">
        <title>Complete, high-quality genomes from long-read metagenomic sequencing of two wolf lichen thalli reveals enigmatic genome architecture.</title>
        <authorList>
            <person name="McKenzie S.K."/>
            <person name="Walston R.F."/>
            <person name="Allen J.L."/>
        </authorList>
    </citation>
    <scope>NUCLEOTIDE SEQUENCE [LARGE SCALE GENOMIC DNA]</scope>
    <source>
        <strain evidence="8">WasteWater2</strain>
    </source>
</reference>
<dbReference type="Proteomes" id="UP000578531">
    <property type="component" value="Unassembled WGS sequence"/>
</dbReference>
<comment type="caution">
    <text evidence="6">Lacks conserved residue(s) required for the propagation of feature annotation.</text>
</comment>
<comment type="subcellular location">
    <subcellularLocation>
        <location evidence="1 6">Membrane</location>
        <topology evidence="1 6">Multi-pass membrane protein</topology>
    </subcellularLocation>
</comment>
<evidence type="ECO:0000256" key="1">
    <source>
        <dbReference type="ARBA" id="ARBA00004141"/>
    </source>
</evidence>
<keyword evidence="5 6" id="KW-0472">Membrane</keyword>
<keyword evidence="2 6" id="KW-0813">Transport</keyword>
<dbReference type="AlphaFoldDB" id="A0A8H6FV78"/>
<dbReference type="PANTHER" id="PTHR11660">
    <property type="entry name" value="SOLUTE CARRIER FAMILY 40 MEMBER"/>
    <property type="match status" value="1"/>
</dbReference>
<evidence type="ECO:0000313" key="9">
    <source>
        <dbReference type="Proteomes" id="UP000578531"/>
    </source>
</evidence>
<keyword evidence="6" id="KW-0406">Ion transport</keyword>